<dbReference type="RefSeq" id="WP_108966390.1">
    <property type="nucleotide sequence ID" value="NZ_CP022189.1"/>
</dbReference>
<dbReference type="PANTHER" id="PTHR22602:SF0">
    <property type="entry name" value="TRANSFERASE CAF17, MITOCHONDRIAL-RELATED"/>
    <property type="match status" value="1"/>
</dbReference>
<protein>
    <submittedName>
        <fullName evidence="3">Folate-binding protein YgfZ</fullName>
    </submittedName>
</protein>
<accession>A0A2U8HDU7</accession>
<dbReference type="PANTHER" id="PTHR22602">
    <property type="entry name" value="TRANSFERASE CAF17, MITOCHONDRIAL-RELATED"/>
    <property type="match status" value="1"/>
</dbReference>
<dbReference type="InterPro" id="IPR027266">
    <property type="entry name" value="TrmE/GcvT-like"/>
</dbReference>
<dbReference type="AlphaFoldDB" id="A0A2U8HDU7"/>
<evidence type="ECO:0000256" key="1">
    <source>
        <dbReference type="ARBA" id="ARBA00022946"/>
    </source>
</evidence>
<keyword evidence="1" id="KW-0809">Transit peptide</keyword>
<gene>
    <name evidence="3" type="ORF">CEW88_09930</name>
</gene>
<dbReference type="SUPFAM" id="SSF103025">
    <property type="entry name" value="Folate-binding domain"/>
    <property type="match status" value="1"/>
</dbReference>
<dbReference type="Gene3D" id="3.30.1360.120">
    <property type="entry name" value="Probable tRNA modification gtpase trme, domain 1"/>
    <property type="match status" value="2"/>
</dbReference>
<evidence type="ECO:0000259" key="2">
    <source>
        <dbReference type="Pfam" id="PF25455"/>
    </source>
</evidence>
<dbReference type="OrthoDB" id="9796287at2"/>
<organism evidence="3 4">
    <name type="scientific">Alloyangia pacifica</name>
    <dbReference type="NCBI Taxonomy" id="311180"/>
    <lineage>
        <taxon>Bacteria</taxon>
        <taxon>Pseudomonadati</taxon>
        <taxon>Pseudomonadota</taxon>
        <taxon>Alphaproteobacteria</taxon>
        <taxon>Rhodobacterales</taxon>
        <taxon>Roseobacteraceae</taxon>
        <taxon>Alloyangia</taxon>
    </lineage>
</organism>
<feature type="domain" description="CAF17 C-terminal" evidence="2">
    <location>
        <begin position="193"/>
        <end position="250"/>
    </location>
</feature>
<evidence type="ECO:0000313" key="4">
    <source>
        <dbReference type="Proteomes" id="UP000244915"/>
    </source>
</evidence>
<evidence type="ECO:0000313" key="3">
    <source>
        <dbReference type="EMBL" id="AWI83968.1"/>
    </source>
</evidence>
<dbReference type="Proteomes" id="UP000244915">
    <property type="component" value="Chromosome 1"/>
</dbReference>
<dbReference type="GO" id="GO:0016226">
    <property type="term" value="P:iron-sulfur cluster assembly"/>
    <property type="evidence" value="ECO:0007669"/>
    <property type="project" value="TreeGrafter"/>
</dbReference>
<dbReference type="KEGG" id="ypac:CEW88_09930"/>
<proteinExistence type="predicted"/>
<dbReference type="NCBIfam" id="TIGR03317">
    <property type="entry name" value="ygfZ_signature"/>
    <property type="match status" value="1"/>
</dbReference>
<dbReference type="EMBL" id="CP022189">
    <property type="protein sequence ID" value="AWI83968.1"/>
    <property type="molecule type" value="Genomic_DNA"/>
</dbReference>
<name>A0A2U8HDU7_9RHOB</name>
<dbReference type="Pfam" id="PF25455">
    <property type="entry name" value="Beta-barrel_CAF17_C"/>
    <property type="match status" value="1"/>
</dbReference>
<dbReference type="InterPro" id="IPR057460">
    <property type="entry name" value="CAF17_C"/>
</dbReference>
<sequence length="253" mass="27067">MTATTGIPTDAPRSVLRVSGPEANDFLQNLVTNDLGKLKDGLVYAALLTPQGKYRADFFLVPRPDGAILIDVAEPLAADLTRALTLYKLRAKVELEQTDITVSRGIGPAPEGAYADPRDPSMGWRGYDGQPGQDADWSALRVAACVPESGVELTPDSFILETGFERLNGVDFKKGCYVGQEVTARMKHKTELRKGLVPVEVTGAAPVGTAIESGGKPAGTLYTQSGGRGLAYLRFDRAEGEMRAGEATLRRIS</sequence>
<dbReference type="InterPro" id="IPR017703">
    <property type="entry name" value="YgfZ/GCV_T_CS"/>
</dbReference>
<reference evidence="3 4" key="1">
    <citation type="submission" date="2017-06" db="EMBL/GenBank/DDBJ databases">
        <title>Yangia sp. YSBP01 complete genome sequence.</title>
        <authorList>
            <person name="Woo J.-H."/>
            <person name="Kim H.-S."/>
        </authorList>
    </citation>
    <scope>NUCLEOTIDE SEQUENCE [LARGE SCALE GENOMIC DNA]</scope>
    <source>
        <strain evidence="3 4">YSBP01</strain>
    </source>
</reference>
<dbReference type="InterPro" id="IPR045179">
    <property type="entry name" value="YgfZ/GcvT"/>
</dbReference>